<dbReference type="InterPro" id="IPR000644">
    <property type="entry name" value="CBS_dom"/>
</dbReference>
<dbReference type="Pfam" id="PF00571">
    <property type="entry name" value="CBS"/>
    <property type="match status" value="2"/>
</dbReference>
<dbReference type="AlphaFoldDB" id="A0A7W7T337"/>
<evidence type="ECO:0000313" key="5">
    <source>
        <dbReference type="EMBL" id="MBB4965631.1"/>
    </source>
</evidence>
<dbReference type="InterPro" id="IPR007055">
    <property type="entry name" value="BON_dom"/>
</dbReference>
<dbReference type="PANTHER" id="PTHR43080">
    <property type="entry name" value="CBS DOMAIN-CONTAINING PROTEIN CBSX3, MITOCHONDRIAL"/>
    <property type="match status" value="1"/>
</dbReference>
<dbReference type="SUPFAM" id="SSF54631">
    <property type="entry name" value="CBS-domain pair"/>
    <property type="match status" value="1"/>
</dbReference>
<dbReference type="PANTHER" id="PTHR43080:SF2">
    <property type="entry name" value="CBS DOMAIN-CONTAINING PROTEIN"/>
    <property type="match status" value="1"/>
</dbReference>
<feature type="domain" description="CBS" evidence="4">
    <location>
        <begin position="7"/>
        <end position="65"/>
    </location>
</feature>
<evidence type="ECO:0000256" key="1">
    <source>
        <dbReference type="ARBA" id="ARBA00023122"/>
    </source>
</evidence>
<accession>A0A7W7T337</accession>
<dbReference type="InterPro" id="IPR046342">
    <property type="entry name" value="CBS_dom_sf"/>
</dbReference>
<sequence length="190" mass="20300">MRAQDIMTSPAVTVTRDVPSRAAAALMAAHGFTSLPVLEDDRLVGIVTEADLIRIRYTDGEAGDTPVGEVMTTPVFGMDALAPVTLVARVMLADRVRCVPIVDGSRVLGVVTRRDLVRAFARADRSIEDDVRERLDAYGGHEAWTVRVDDGVVTIHASVADENAVKVATALAEAVPGVVDVRVPDDRKGT</sequence>
<organism evidence="5 6">
    <name type="scientific">Saccharothrix violaceirubra</name>
    <dbReference type="NCBI Taxonomy" id="413306"/>
    <lineage>
        <taxon>Bacteria</taxon>
        <taxon>Bacillati</taxon>
        <taxon>Actinomycetota</taxon>
        <taxon>Actinomycetes</taxon>
        <taxon>Pseudonocardiales</taxon>
        <taxon>Pseudonocardiaceae</taxon>
        <taxon>Saccharothrix</taxon>
    </lineage>
</organism>
<reference evidence="5 6" key="1">
    <citation type="submission" date="2020-08" db="EMBL/GenBank/DDBJ databases">
        <title>Sequencing the genomes of 1000 actinobacteria strains.</title>
        <authorList>
            <person name="Klenk H.-P."/>
        </authorList>
    </citation>
    <scope>NUCLEOTIDE SEQUENCE [LARGE SCALE GENOMIC DNA]</scope>
    <source>
        <strain evidence="5 6">DSM 45084</strain>
    </source>
</reference>
<name>A0A7W7T337_9PSEU</name>
<gene>
    <name evidence="5" type="ORF">F4559_002990</name>
</gene>
<dbReference type="EMBL" id="JACHJS010000001">
    <property type="protein sequence ID" value="MBB4965631.1"/>
    <property type="molecule type" value="Genomic_DNA"/>
</dbReference>
<feature type="domain" description="BON" evidence="3">
    <location>
        <begin position="123"/>
        <end position="190"/>
    </location>
</feature>
<dbReference type="PROSITE" id="PS50914">
    <property type="entry name" value="BON"/>
    <property type="match status" value="1"/>
</dbReference>
<dbReference type="InterPro" id="IPR051257">
    <property type="entry name" value="Diverse_CBS-Domain"/>
</dbReference>
<dbReference type="PROSITE" id="PS51371">
    <property type="entry name" value="CBS"/>
    <property type="match status" value="2"/>
</dbReference>
<proteinExistence type="predicted"/>
<evidence type="ECO:0000259" key="3">
    <source>
        <dbReference type="PROSITE" id="PS50914"/>
    </source>
</evidence>
<dbReference type="SMART" id="SM00116">
    <property type="entry name" value="CBS"/>
    <property type="match status" value="2"/>
</dbReference>
<feature type="domain" description="CBS" evidence="4">
    <location>
        <begin position="71"/>
        <end position="126"/>
    </location>
</feature>
<dbReference type="Proteomes" id="UP000542674">
    <property type="component" value="Unassembled WGS sequence"/>
</dbReference>
<comment type="caution">
    <text evidence="5">The sequence shown here is derived from an EMBL/GenBank/DDBJ whole genome shotgun (WGS) entry which is preliminary data.</text>
</comment>
<dbReference type="Gene3D" id="3.10.580.10">
    <property type="entry name" value="CBS-domain"/>
    <property type="match status" value="1"/>
</dbReference>
<protein>
    <submittedName>
        <fullName evidence="5">CBS domain-containing protein</fullName>
    </submittedName>
</protein>
<evidence type="ECO:0000259" key="4">
    <source>
        <dbReference type="PROSITE" id="PS51371"/>
    </source>
</evidence>
<evidence type="ECO:0000256" key="2">
    <source>
        <dbReference type="PROSITE-ProRule" id="PRU00703"/>
    </source>
</evidence>
<evidence type="ECO:0000313" key="6">
    <source>
        <dbReference type="Proteomes" id="UP000542674"/>
    </source>
</evidence>
<keyword evidence="1 2" id="KW-0129">CBS domain</keyword>
<keyword evidence="6" id="KW-1185">Reference proteome</keyword>
<dbReference type="RefSeq" id="WP_184669240.1">
    <property type="nucleotide sequence ID" value="NZ_BAABAI010000029.1"/>
</dbReference>